<evidence type="ECO:0000256" key="3">
    <source>
        <dbReference type="SAM" id="SignalP"/>
    </source>
</evidence>
<dbReference type="RefSeq" id="WP_195220926.1">
    <property type="nucleotide sequence ID" value="NZ_JADMWL010000008.1"/>
</dbReference>
<evidence type="ECO:0000256" key="1">
    <source>
        <dbReference type="SAM" id="MobiDB-lite"/>
    </source>
</evidence>
<accession>A0AAW6EJM2</accession>
<feature type="signal peptide" evidence="3">
    <location>
        <begin position="1"/>
        <end position="26"/>
    </location>
</feature>
<feature type="compositionally biased region" description="Low complexity" evidence="1">
    <location>
        <begin position="230"/>
        <end position="263"/>
    </location>
</feature>
<keyword evidence="2" id="KW-0472">Membrane</keyword>
<protein>
    <submittedName>
        <fullName evidence="4">NPXTG-anchored protein</fullName>
    </submittedName>
</protein>
<dbReference type="NCBIfam" id="NF033846">
    <property type="entry name" value="Rumino_NPXTG"/>
    <property type="match status" value="1"/>
</dbReference>
<reference evidence="4" key="1">
    <citation type="submission" date="2023-01" db="EMBL/GenBank/DDBJ databases">
        <title>Human gut microbiome strain richness.</title>
        <authorList>
            <person name="Chen-Liaw A."/>
        </authorList>
    </citation>
    <scope>NUCLEOTIDE SEQUENCE</scope>
    <source>
        <strain evidence="4">D43st1_D9_D43t1_170807</strain>
    </source>
</reference>
<gene>
    <name evidence="4" type="ORF">PNW00_05960</name>
</gene>
<keyword evidence="2" id="KW-0812">Transmembrane</keyword>
<feature type="chain" id="PRO_5043868422" evidence="3">
    <location>
        <begin position="27"/>
        <end position="291"/>
    </location>
</feature>
<sequence length="291" mass="29737">MKISKILAGMSAAAIVASMAMIPASAAGTKLNVSDDLAKIGRQTQDDLFAVFFNGDESEGAVNKDAISDLGAVYGASFTIKVDNNDWNTIGGGGSINFNSKSGGWNAKDWAGGSWVEDDKPKDTLCYTTEEEGTYVLEYLGDAPVFATTDGDADNYAAVGINNWAADLKGIDVVGMKVLGADGNVLFEAGSNKDKKEVQKKPVAEDSSSNTESKKDESKKDESKKDDSKATSSVAANSTAATSSKAANNGGTTTTSSNAASDNTAATGATAGLALAGVALAGAAIVISKRK</sequence>
<feature type="transmembrane region" description="Helical" evidence="2">
    <location>
        <begin position="265"/>
        <end position="287"/>
    </location>
</feature>
<comment type="caution">
    <text evidence="4">The sequence shown here is derived from an EMBL/GenBank/DDBJ whole genome shotgun (WGS) entry which is preliminary data.</text>
</comment>
<organism evidence="4 5">
    <name type="scientific">Ruminococcus bicirculans</name>
    <name type="common">ex Wegman et al. 2014</name>
    <dbReference type="NCBI Taxonomy" id="1160721"/>
    <lineage>
        <taxon>Bacteria</taxon>
        <taxon>Bacillati</taxon>
        <taxon>Bacillota</taxon>
        <taxon>Clostridia</taxon>
        <taxon>Eubacteriales</taxon>
        <taxon>Oscillospiraceae</taxon>
        <taxon>Ruminococcus</taxon>
    </lineage>
</organism>
<dbReference type="AlphaFoldDB" id="A0AAW6EJM2"/>
<keyword evidence="3" id="KW-0732">Signal</keyword>
<feature type="compositionally biased region" description="Basic and acidic residues" evidence="1">
    <location>
        <begin position="212"/>
        <end position="229"/>
    </location>
</feature>
<keyword evidence="2" id="KW-1133">Transmembrane helix</keyword>
<evidence type="ECO:0000313" key="4">
    <source>
        <dbReference type="EMBL" id="MDB8749992.1"/>
    </source>
</evidence>
<name>A0AAW6EJM2_9FIRM</name>
<feature type="region of interest" description="Disordered" evidence="1">
    <location>
        <begin position="193"/>
        <end position="263"/>
    </location>
</feature>
<dbReference type="Proteomes" id="UP001213042">
    <property type="component" value="Unassembled WGS sequence"/>
</dbReference>
<feature type="compositionally biased region" description="Basic and acidic residues" evidence="1">
    <location>
        <begin position="193"/>
        <end position="204"/>
    </location>
</feature>
<evidence type="ECO:0000256" key="2">
    <source>
        <dbReference type="SAM" id="Phobius"/>
    </source>
</evidence>
<dbReference type="EMBL" id="JAQMLU010000008">
    <property type="protein sequence ID" value="MDB8749992.1"/>
    <property type="molecule type" value="Genomic_DNA"/>
</dbReference>
<evidence type="ECO:0000313" key="5">
    <source>
        <dbReference type="Proteomes" id="UP001213042"/>
    </source>
</evidence>
<proteinExistence type="predicted"/>